<dbReference type="Proteomes" id="UP000621510">
    <property type="component" value="Unassembled WGS sequence"/>
</dbReference>
<gene>
    <name evidence="1" type="ORF">JK364_24135</name>
</gene>
<dbReference type="EMBL" id="JAERRG010000009">
    <property type="protein sequence ID" value="MBL1115464.1"/>
    <property type="molecule type" value="Genomic_DNA"/>
</dbReference>
<accession>A0ABS1PTT8</accession>
<evidence type="ECO:0000313" key="1">
    <source>
        <dbReference type="EMBL" id="MBL1115464.1"/>
    </source>
</evidence>
<reference evidence="1 2" key="1">
    <citation type="submission" date="2021-01" db="EMBL/GenBank/DDBJ databases">
        <title>WGS of actinomycetes isolated from Thailand.</title>
        <authorList>
            <person name="Thawai C."/>
        </authorList>
    </citation>
    <scope>NUCLEOTIDE SEQUENCE [LARGE SCALE GENOMIC DNA]</scope>
    <source>
        <strain evidence="1 2">CA3R110</strain>
    </source>
</reference>
<name>A0ABS1PTT8_9ACTN</name>
<keyword evidence="2" id="KW-1185">Reference proteome</keyword>
<evidence type="ECO:0000313" key="2">
    <source>
        <dbReference type="Proteomes" id="UP000621510"/>
    </source>
</evidence>
<organism evidence="1 2">
    <name type="scientific">Streptomyces endocoffeicus</name>
    <dbReference type="NCBI Taxonomy" id="2898945"/>
    <lineage>
        <taxon>Bacteria</taxon>
        <taxon>Bacillati</taxon>
        <taxon>Actinomycetota</taxon>
        <taxon>Actinomycetes</taxon>
        <taxon>Kitasatosporales</taxon>
        <taxon>Streptomycetaceae</taxon>
        <taxon>Streptomyces</taxon>
    </lineage>
</organism>
<comment type="caution">
    <text evidence="1">The sequence shown here is derived from an EMBL/GenBank/DDBJ whole genome shotgun (WGS) entry which is preliminary data.</text>
</comment>
<protein>
    <submittedName>
        <fullName evidence="1">Uncharacterized protein</fullName>
    </submittedName>
</protein>
<sequence>MTAPERIPLTPSADNTPVVRTIVQSIAADHDPETYLRIVLHRPDGGANLRHAWTEGGEPLGDEVDRAALAAGMDAADWLHIGDLNCTRSTRGRITVEAYALRPVLADVSSGIRSPADRRDGLVRVIQEAARQTGQTPCPGLPRWLGMGPALVNRPTP</sequence>
<proteinExistence type="predicted"/>